<keyword evidence="2" id="KW-1185">Reference proteome</keyword>
<dbReference type="EMBL" id="VOIH02000002">
    <property type="protein sequence ID" value="KAF3454150.1"/>
    <property type="molecule type" value="Genomic_DNA"/>
</dbReference>
<reference evidence="1" key="1">
    <citation type="submission" date="2020-03" db="EMBL/GenBank/DDBJ databases">
        <title>A high-quality chromosome-level genome assembly of a woody plant with both climbing and erect habits, Rhamnella rubrinervis.</title>
        <authorList>
            <person name="Lu Z."/>
            <person name="Yang Y."/>
            <person name="Zhu X."/>
            <person name="Sun Y."/>
        </authorList>
    </citation>
    <scope>NUCLEOTIDE SEQUENCE</scope>
    <source>
        <strain evidence="1">BYM</strain>
        <tissue evidence="1">Leaf</tissue>
    </source>
</reference>
<dbReference type="AlphaFoldDB" id="A0A8K0HKK4"/>
<dbReference type="Pfam" id="PF08284">
    <property type="entry name" value="RVP_2"/>
    <property type="match status" value="1"/>
</dbReference>
<accession>A0A8K0HKK4</accession>
<comment type="caution">
    <text evidence="1">The sequence shown here is derived from an EMBL/GenBank/DDBJ whole genome shotgun (WGS) entry which is preliminary data.</text>
</comment>
<name>A0A8K0HKK4_9ROSA</name>
<dbReference type="OrthoDB" id="1751327at2759"/>
<organism evidence="1 2">
    <name type="scientific">Rhamnella rubrinervis</name>
    <dbReference type="NCBI Taxonomy" id="2594499"/>
    <lineage>
        <taxon>Eukaryota</taxon>
        <taxon>Viridiplantae</taxon>
        <taxon>Streptophyta</taxon>
        <taxon>Embryophyta</taxon>
        <taxon>Tracheophyta</taxon>
        <taxon>Spermatophyta</taxon>
        <taxon>Magnoliopsida</taxon>
        <taxon>eudicotyledons</taxon>
        <taxon>Gunneridae</taxon>
        <taxon>Pentapetalae</taxon>
        <taxon>rosids</taxon>
        <taxon>fabids</taxon>
        <taxon>Rosales</taxon>
        <taxon>Rhamnaceae</taxon>
        <taxon>rhamnoid group</taxon>
        <taxon>Rhamneae</taxon>
        <taxon>Rhamnella</taxon>
    </lineage>
</organism>
<evidence type="ECO:0000313" key="1">
    <source>
        <dbReference type="EMBL" id="KAF3454150.1"/>
    </source>
</evidence>
<sequence length="141" mass="15812">MTTIEPRSGLIAVEKLDSELEKIFLTDVLETKVIYDSFMWKEGVGYREVKKDNTIVVAVGLATKLARKAISLDCGLNVATPSVRSMFASSLLDDYVVCLNNVTPHADLIILELLNFDVILVWYYLVRACIDCKENKVRLAP</sequence>
<gene>
    <name evidence="1" type="ORF">FNV43_RR04597</name>
</gene>
<dbReference type="Proteomes" id="UP000796880">
    <property type="component" value="Unassembled WGS sequence"/>
</dbReference>
<proteinExistence type="predicted"/>
<protein>
    <submittedName>
        <fullName evidence="1">Uncharacterized protein</fullName>
    </submittedName>
</protein>
<evidence type="ECO:0000313" key="2">
    <source>
        <dbReference type="Proteomes" id="UP000796880"/>
    </source>
</evidence>